<gene>
    <name evidence="2" type="ORF">E8E12_005267</name>
</gene>
<proteinExistence type="predicted"/>
<dbReference type="Proteomes" id="UP000758155">
    <property type="component" value="Unassembled WGS sequence"/>
</dbReference>
<dbReference type="Pfam" id="PF24864">
    <property type="entry name" value="DUF7730"/>
    <property type="match status" value="1"/>
</dbReference>
<evidence type="ECO:0000259" key="1">
    <source>
        <dbReference type="Pfam" id="PF24864"/>
    </source>
</evidence>
<comment type="caution">
    <text evidence="2">The sequence shown here is derived from an EMBL/GenBank/DDBJ whole genome shotgun (WGS) entry which is preliminary data.</text>
</comment>
<evidence type="ECO:0000313" key="2">
    <source>
        <dbReference type="EMBL" id="KAF3040077.1"/>
    </source>
</evidence>
<dbReference type="OrthoDB" id="5413827at2759"/>
<evidence type="ECO:0000313" key="3">
    <source>
        <dbReference type="Proteomes" id="UP000758155"/>
    </source>
</evidence>
<name>A0A9P4WRT3_9PLEO</name>
<dbReference type="PANTHER" id="PTHR38790">
    <property type="entry name" value="2EXR DOMAIN-CONTAINING PROTEIN-RELATED"/>
    <property type="match status" value="1"/>
</dbReference>
<reference evidence="2" key="1">
    <citation type="submission" date="2019-04" db="EMBL/GenBank/DDBJ databases">
        <title>Sequencing of skin fungus with MAO and IRED activity.</title>
        <authorList>
            <person name="Marsaioli A.J."/>
            <person name="Bonatto J.M.C."/>
            <person name="Reis Junior O."/>
        </authorList>
    </citation>
    <scope>NUCLEOTIDE SEQUENCE</scope>
    <source>
        <strain evidence="2">28M1</strain>
    </source>
</reference>
<sequence length="254" mass="28365">MADEVKSTTIIARGTSAFRTKKKLMGDSLRKKDKPVDTGKLKTCTTAAKNRQDSPLLRLPAEIRNRVYTMALQAECVLVRSRYLTAFDMTVELRSCCSNIPPTNSQTWSDCNSIALLPIMCRQMYEETHGLLYALNTFAFTDEQSMRIWVSCRAQCQRKLICSPKLPNTVTGYYGSSYGINFAAVCPQLRTICIDVWGIVTRENELEGVSQEELLQLLAAEKARACQKEGGSVKIVATECVYRSTIFGAFLDPA</sequence>
<organism evidence="2 3">
    <name type="scientific">Didymella heteroderae</name>
    <dbReference type="NCBI Taxonomy" id="1769908"/>
    <lineage>
        <taxon>Eukaryota</taxon>
        <taxon>Fungi</taxon>
        <taxon>Dikarya</taxon>
        <taxon>Ascomycota</taxon>
        <taxon>Pezizomycotina</taxon>
        <taxon>Dothideomycetes</taxon>
        <taxon>Pleosporomycetidae</taxon>
        <taxon>Pleosporales</taxon>
        <taxon>Pleosporineae</taxon>
        <taxon>Didymellaceae</taxon>
        <taxon>Didymella</taxon>
    </lineage>
</organism>
<accession>A0A9P4WRT3</accession>
<dbReference type="InterPro" id="IPR056632">
    <property type="entry name" value="DUF7730"/>
</dbReference>
<protein>
    <recommendedName>
        <fullName evidence="1">DUF7730 domain-containing protein</fullName>
    </recommendedName>
</protein>
<keyword evidence="3" id="KW-1185">Reference proteome</keyword>
<dbReference type="PANTHER" id="PTHR38790:SF4">
    <property type="entry name" value="2EXR DOMAIN-CONTAINING PROTEIN"/>
    <property type="match status" value="1"/>
</dbReference>
<dbReference type="AlphaFoldDB" id="A0A9P4WRT3"/>
<dbReference type="EMBL" id="SWKV01000027">
    <property type="protein sequence ID" value="KAF3040077.1"/>
    <property type="molecule type" value="Genomic_DNA"/>
</dbReference>
<feature type="domain" description="DUF7730" evidence="1">
    <location>
        <begin position="50"/>
        <end position="148"/>
    </location>
</feature>